<dbReference type="EMBL" id="AP027142">
    <property type="protein sequence ID" value="BDV35645.1"/>
    <property type="molecule type" value="Genomic_DNA"/>
</dbReference>
<reference evidence="3 4" key="1">
    <citation type="journal article" date="2023" name="Int. J. Syst. Evol. Microbiol.">
        <title>Methylocystis iwaonis sp. nov., a type II methane-oxidizing bacterium from surface soil of a rice paddy field in Japan, and emended description of the genus Methylocystis (ex Whittenbury et al. 1970) Bowman et al. 1993.</title>
        <authorList>
            <person name="Kaise H."/>
            <person name="Sawadogo J.B."/>
            <person name="Alam M.S."/>
            <person name="Ueno C."/>
            <person name="Dianou D."/>
            <person name="Shinjo R."/>
            <person name="Asakawa S."/>
        </authorList>
    </citation>
    <scope>NUCLEOTIDE SEQUENCE [LARGE SCALE GENOMIC DNA]</scope>
    <source>
        <strain evidence="3 4">SS37A-Re</strain>
    </source>
</reference>
<keyword evidence="4" id="KW-1185">Reference proteome</keyword>
<protein>
    <recommendedName>
        <fullName evidence="2">EfeO-type cupredoxin-like domain-containing protein</fullName>
    </recommendedName>
</protein>
<dbReference type="InterPro" id="IPR028096">
    <property type="entry name" value="EfeO_Cupredoxin"/>
</dbReference>
<gene>
    <name evidence="3" type="ORF">SS37A_31740</name>
</gene>
<feature type="chain" id="PRO_5047003524" description="EfeO-type cupredoxin-like domain-containing protein" evidence="1">
    <location>
        <begin position="26"/>
        <end position="114"/>
    </location>
</feature>
<dbReference type="PANTHER" id="PTHR36507:SF1">
    <property type="entry name" value="BLL1555 PROTEIN"/>
    <property type="match status" value="1"/>
</dbReference>
<evidence type="ECO:0000313" key="4">
    <source>
        <dbReference type="Proteomes" id="UP001317629"/>
    </source>
</evidence>
<dbReference type="PANTHER" id="PTHR36507">
    <property type="entry name" value="BLL1555 PROTEIN"/>
    <property type="match status" value="1"/>
</dbReference>
<dbReference type="Gene3D" id="2.60.40.420">
    <property type="entry name" value="Cupredoxins - blue copper proteins"/>
    <property type="match status" value="1"/>
</dbReference>
<keyword evidence="1" id="KW-0732">Signal</keyword>
<dbReference type="Proteomes" id="UP001317629">
    <property type="component" value="Chromosome"/>
</dbReference>
<dbReference type="Pfam" id="PF13473">
    <property type="entry name" value="Cupredoxin_1"/>
    <property type="match status" value="1"/>
</dbReference>
<proteinExistence type="predicted"/>
<dbReference type="RefSeq" id="WP_281929139.1">
    <property type="nucleotide sequence ID" value="NZ_AP027142.1"/>
</dbReference>
<accession>A0ABM8ECC0</accession>
<feature type="domain" description="EfeO-type cupredoxin-like" evidence="2">
    <location>
        <begin position="9"/>
        <end position="112"/>
    </location>
</feature>
<feature type="signal peptide" evidence="1">
    <location>
        <begin position="1"/>
        <end position="25"/>
    </location>
</feature>
<evidence type="ECO:0000259" key="2">
    <source>
        <dbReference type="Pfam" id="PF13473"/>
    </source>
</evidence>
<dbReference type="SUPFAM" id="SSF49503">
    <property type="entry name" value="Cupredoxins"/>
    <property type="match status" value="1"/>
</dbReference>
<name>A0ABM8ECC0_9HYPH</name>
<organism evidence="3 4">
    <name type="scientific">Methylocystis iwaonis</name>
    <dbReference type="NCBI Taxonomy" id="2885079"/>
    <lineage>
        <taxon>Bacteria</taxon>
        <taxon>Pseudomonadati</taxon>
        <taxon>Pseudomonadota</taxon>
        <taxon>Alphaproteobacteria</taxon>
        <taxon>Hyphomicrobiales</taxon>
        <taxon>Methylocystaceae</taxon>
        <taxon>Methylocystis</taxon>
    </lineage>
</organism>
<sequence length="114" mass="12028">MQLGRGSFFLLFGLAVSASPSTAGAQSAPAKIVIEHYAFGPPALSVKVGERIEFTNNDQIPHSIVLEGPNGETFRSKEQLDEGESFGVVLSAPGEAVYYCGVHSGMQGKITVTK</sequence>
<evidence type="ECO:0000313" key="3">
    <source>
        <dbReference type="EMBL" id="BDV35645.1"/>
    </source>
</evidence>
<dbReference type="InterPro" id="IPR008972">
    <property type="entry name" value="Cupredoxin"/>
</dbReference>
<evidence type="ECO:0000256" key="1">
    <source>
        <dbReference type="SAM" id="SignalP"/>
    </source>
</evidence>
<dbReference type="InterPro" id="IPR052721">
    <property type="entry name" value="ET_Amicyanin"/>
</dbReference>